<name>A0A6J4U5C0_9BACT</name>
<evidence type="ECO:0000256" key="2">
    <source>
        <dbReference type="SAM" id="MobiDB-lite"/>
    </source>
</evidence>
<dbReference type="InterPro" id="IPR046348">
    <property type="entry name" value="SIS_dom_sf"/>
</dbReference>
<feature type="domain" description="SIS" evidence="3">
    <location>
        <begin position="48"/>
        <end position="203"/>
    </location>
</feature>
<evidence type="ECO:0000313" key="4">
    <source>
        <dbReference type="EMBL" id="CAA9538614.1"/>
    </source>
</evidence>
<comment type="similarity">
    <text evidence="1">Belongs to the SIS family. PHI subfamily.</text>
</comment>
<dbReference type="GO" id="GO:0097367">
    <property type="term" value="F:carbohydrate derivative binding"/>
    <property type="evidence" value="ECO:0007669"/>
    <property type="project" value="InterPro"/>
</dbReference>
<dbReference type="PANTHER" id="PTHR43443:SF1">
    <property type="entry name" value="3-HEXULOSE-6-PHOSPHATE ISOMERASE"/>
    <property type="match status" value="1"/>
</dbReference>
<keyword evidence="4" id="KW-0413">Isomerase</keyword>
<organism evidence="4">
    <name type="scientific">uncultured Thermomicrobiales bacterium</name>
    <dbReference type="NCBI Taxonomy" id="1645740"/>
    <lineage>
        <taxon>Bacteria</taxon>
        <taxon>Pseudomonadati</taxon>
        <taxon>Thermomicrobiota</taxon>
        <taxon>Thermomicrobia</taxon>
        <taxon>Thermomicrobiales</taxon>
        <taxon>environmental samples</taxon>
    </lineage>
</organism>
<feature type="region of interest" description="Disordered" evidence="2">
    <location>
        <begin position="1"/>
        <end position="21"/>
    </location>
</feature>
<dbReference type="InterPro" id="IPR001347">
    <property type="entry name" value="SIS_dom"/>
</dbReference>
<dbReference type="Pfam" id="PF01380">
    <property type="entry name" value="SIS"/>
    <property type="match status" value="1"/>
</dbReference>
<dbReference type="SUPFAM" id="SSF53697">
    <property type="entry name" value="SIS domain"/>
    <property type="match status" value="1"/>
</dbReference>
<reference evidence="4" key="1">
    <citation type="submission" date="2020-02" db="EMBL/GenBank/DDBJ databases">
        <authorList>
            <person name="Meier V. D."/>
        </authorList>
    </citation>
    <scope>NUCLEOTIDE SEQUENCE</scope>
    <source>
        <strain evidence="4">AVDCRST_MAG49</strain>
    </source>
</reference>
<dbReference type="EMBL" id="CADCWG010000035">
    <property type="protein sequence ID" value="CAA9538614.1"/>
    <property type="molecule type" value="Genomic_DNA"/>
</dbReference>
<proteinExistence type="inferred from homology"/>
<dbReference type="PROSITE" id="PS51464">
    <property type="entry name" value="SIS"/>
    <property type="match status" value="1"/>
</dbReference>
<sequence>MAESTNAAAAPDPRGSGSAADVPAMARRALAEVGAVFDRLPPSAAGDLSDAVLAARRVACFGVGREGLMVRAFCMRLMHLGFDAHVVGDMTTPPVGAGDLLVVSAGPGAFSTALALLGVAKDAGARTLVVTAQPDGAAARAADVVVHLPAQTMADDLPAGDDAGGRSAPPSAASVLPMGSLFEAVQFVFFDLVAIVLRERTGQTPAEMRARHTNLE</sequence>
<dbReference type="AlphaFoldDB" id="A0A6J4U5C0"/>
<dbReference type="Gene3D" id="3.40.50.10490">
    <property type="entry name" value="Glucose-6-phosphate isomerase like protein, domain 1"/>
    <property type="match status" value="1"/>
</dbReference>
<accession>A0A6J4U5C0</accession>
<evidence type="ECO:0000256" key="1">
    <source>
        <dbReference type="ARBA" id="ARBA00009235"/>
    </source>
</evidence>
<gene>
    <name evidence="4" type="ORF">AVDCRST_MAG49-588</name>
</gene>
<dbReference type="InterPro" id="IPR017552">
    <property type="entry name" value="PHI/rmpB"/>
</dbReference>
<protein>
    <submittedName>
        <fullName evidence="4">Sugar isomerase (SIS)</fullName>
    </submittedName>
</protein>
<evidence type="ECO:0000259" key="3">
    <source>
        <dbReference type="PROSITE" id="PS51464"/>
    </source>
</evidence>
<dbReference type="GO" id="GO:0016853">
    <property type="term" value="F:isomerase activity"/>
    <property type="evidence" value="ECO:0007669"/>
    <property type="project" value="UniProtKB-KW"/>
</dbReference>
<dbReference type="PANTHER" id="PTHR43443">
    <property type="entry name" value="3-HEXULOSE-6-PHOSPHATE ISOMERASE"/>
    <property type="match status" value="1"/>
</dbReference>
<dbReference type="GO" id="GO:1901135">
    <property type="term" value="P:carbohydrate derivative metabolic process"/>
    <property type="evidence" value="ECO:0007669"/>
    <property type="project" value="InterPro"/>
</dbReference>